<feature type="compositionally biased region" description="Low complexity" evidence="12">
    <location>
        <begin position="275"/>
        <end position="291"/>
    </location>
</feature>
<dbReference type="PANTHER" id="PTHR30332">
    <property type="entry name" value="PROBABLE GENERAL SECRETION PATHWAY PROTEIN D"/>
    <property type="match status" value="1"/>
</dbReference>
<evidence type="ECO:0000256" key="9">
    <source>
        <dbReference type="ARBA" id="ARBA00023237"/>
    </source>
</evidence>
<dbReference type="InterPro" id="IPR038591">
    <property type="entry name" value="NolW-like_sf"/>
</dbReference>
<dbReference type="InterPro" id="IPR049034">
    <property type="entry name" value="T3S_SPI-1_N0"/>
</dbReference>
<evidence type="ECO:0000256" key="4">
    <source>
        <dbReference type="ARBA" id="ARBA00022729"/>
    </source>
</evidence>
<comment type="subunit">
    <text evidence="10">The core secretion machinery of the T3SS is composed of approximately 20 different proteins, including cytoplasmic components, a base, an export apparatus and a needle. This subunit is part of the base, which anchors the injectisome in the bacterial cell envelope. Forms a stable homooligomeric complex.</text>
</comment>
<evidence type="ECO:0000256" key="3">
    <source>
        <dbReference type="ARBA" id="ARBA00022448"/>
    </source>
</evidence>
<dbReference type="InterPro" id="IPR004846">
    <property type="entry name" value="T2SS/T3SS_dom"/>
</dbReference>
<protein>
    <recommendedName>
        <fullName evidence="10">Type 3 secretion system secretin</fullName>
        <shortName evidence="10">T3SS secretin</shortName>
    </recommendedName>
</protein>
<feature type="chain" id="PRO_5044942271" description="Type 3 secretion system secretin" evidence="10">
    <location>
        <begin position="25"/>
        <end position="579"/>
    </location>
</feature>
<dbReference type="InterPro" id="IPR004845">
    <property type="entry name" value="T2SS_GspD_CS"/>
</dbReference>
<comment type="caution">
    <text evidence="16">The sequence shown here is derived from an EMBL/GenBank/DDBJ whole genome shotgun (WGS) entry which is preliminary data.</text>
</comment>
<keyword evidence="8 10" id="KW-0472">Membrane</keyword>
<evidence type="ECO:0000256" key="7">
    <source>
        <dbReference type="ARBA" id="ARBA00023026"/>
    </source>
</evidence>
<feature type="domain" description="SPI-1 type 3 secretion system secretin N0" evidence="15">
    <location>
        <begin position="41"/>
        <end position="105"/>
    </location>
</feature>
<name>A0ABT1ZPR5_9BURK</name>
<dbReference type="Pfam" id="PF00263">
    <property type="entry name" value="Secretin"/>
    <property type="match status" value="1"/>
</dbReference>
<evidence type="ECO:0000313" key="17">
    <source>
        <dbReference type="Proteomes" id="UP001204151"/>
    </source>
</evidence>
<dbReference type="PROSITE" id="PS51257">
    <property type="entry name" value="PROKAR_LIPOPROTEIN"/>
    <property type="match status" value="1"/>
</dbReference>
<evidence type="ECO:0000256" key="6">
    <source>
        <dbReference type="ARBA" id="ARBA00023010"/>
    </source>
</evidence>
<dbReference type="RefSeq" id="WP_258816435.1">
    <property type="nucleotide sequence ID" value="NZ_JANUGW010000005.1"/>
</dbReference>
<dbReference type="NCBIfam" id="TIGR02516">
    <property type="entry name" value="type_III_yscC"/>
    <property type="match status" value="1"/>
</dbReference>
<dbReference type="InterPro" id="IPR005644">
    <property type="entry name" value="NolW-like"/>
</dbReference>
<evidence type="ECO:0000256" key="8">
    <source>
        <dbReference type="ARBA" id="ARBA00023136"/>
    </source>
</evidence>
<dbReference type="PRINTS" id="PR01337">
    <property type="entry name" value="TYPE3OMGPROT"/>
</dbReference>
<accession>A0ABT1ZPR5</accession>
<dbReference type="Pfam" id="PF21304">
    <property type="entry name" value="T3S_SPI-1_N0"/>
    <property type="match status" value="1"/>
</dbReference>
<keyword evidence="9 10" id="KW-0998">Cell outer membrane</keyword>
<evidence type="ECO:0000259" key="14">
    <source>
        <dbReference type="Pfam" id="PF03958"/>
    </source>
</evidence>
<evidence type="ECO:0000256" key="12">
    <source>
        <dbReference type="SAM" id="MobiDB-lite"/>
    </source>
</evidence>
<feature type="domain" description="NolW-like" evidence="14">
    <location>
        <begin position="119"/>
        <end position="173"/>
    </location>
</feature>
<feature type="domain" description="NolW-like" evidence="14">
    <location>
        <begin position="182"/>
        <end position="332"/>
    </location>
</feature>
<keyword evidence="7" id="KW-0843">Virulence</keyword>
<keyword evidence="6 10" id="KW-0811">Translocation</keyword>
<organism evidence="16 17">
    <name type="scientific">Massilia pinisoli</name>
    <dbReference type="NCBI Taxonomy" id="1772194"/>
    <lineage>
        <taxon>Bacteria</taxon>
        <taxon>Pseudomonadati</taxon>
        <taxon>Pseudomonadota</taxon>
        <taxon>Betaproteobacteria</taxon>
        <taxon>Burkholderiales</taxon>
        <taxon>Oxalobacteraceae</taxon>
        <taxon>Telluria group</taxon>
        <taxon>Massilia</taxon>
    </lineage>
</organism>
<keyword evidence="5 10" id="KW-0653">Protein transport</keyword>
<keyword evidence="4 10" id="KW-0732">Signal</keyword>
<comment type="function">
    <text evidence="10">Component of the type III secretion system (T3SS), also called injectisome, which is used to inject bacterial effector proteins into eukaryotic host cells. Forms a ring-shaped multimeric structure with an apparent central pore in the outer membrane.</text>
</comment>
<feature type="signal peptide" evidence="10">
    <location>
        <begin position="1"/>
        <end position="24"/>
    </location>
</feature>
<evidence type="ECO:0000259" key="13">
    <source>
        <dbReference type="Pfam" id="PF00263"/>
    </source>
</evidence>
<keyword evidence="17" id="KW-1185">Reference proteome</keyword>
<dbReference type="Gene3D" id="3.55.50.30">
    <property type="match status" value="1"/>
</dbReference>
<dbReference type="InterPro" id="IPR003522">
    <property type="entry name" value="T3SS_OM_pore_YscC"/>
</dbReference>
<sequence precursor="true">MHKCSPSGAALLALWLACAHPASAAPAAAHTIPWRTGSIKYVADHKDVKEILRELAASQNVMASISPQVEGNVTGSFAEPPQRFLDHLAASFGFVWYYDGTVLYVAGANEVKGASIGFTHAHPADLRAAVARLRIADPRFAIVYDDPTDTVLVSGPPRYVELLTELAHKIDVDHQQRRTLEVRVFPLRYAWAADHPLRIGGQQVTLPGVAGILRSIYQKNAAAPPLAPMATGLVARVASAAPKTGQPAAPGGFWSAALPGLGGADNAPRKPPLPTGTATEPAAPAGQGAAPAEDDMPTIQPDPRTNAVLVRDLPEKMADYERLIATLDTRPQVLEISASIIDVTENALAQLGVDWRLHGSHVDLETGAGNLAQAGFPGSLNPSGFGTPTADNTPAMTPTGGTLTAVLGGAGRYLLARVSALEQTSEARITASPKVATLDHVEAVMDNKTTFYVPVAGYQSSDLYSVSAGTSLRVLPMVVPQADGGIRLTVHIEDGQLTGQLVGQLPVVNNSEIDTEALIRDGESLLIGGYSVEQITTGNTDVPFLSKLPVVGALFKNKQDQKQKFRRLFLLTPRIVTPT</sequence>
<dbReference type="HAMAP" id="MF_02219">
    <property type="entry name" value="Type_III_secretin"/>
    <property type="match status" value="1"/>
</dbReference>
<evidence type="ECO:0000256" key="11">
    <source>
        <dbReference type="RuleBase" id="RU004004"/>
    </source>
</evidence>
<evidence type="ECO:0000256" key="10">
    <source>
        <dbReference type="HAMAP-Rule" id="MF_02219"/>
    </source>
</evidence>
<dbReference type="Pfam" id="PF03958">
    <property type="entry name" value="Secretin_N"/>
    <property type="match status" value="2"/>
</dbReference>
<feature type="domain" description="Type II/III secretion system secretin-like" evidence="13">
    <location>
        <begin position="420"/>
        <end position="576"/>
    </location>
</feature>
<keyword evidence="3 10" id="KW-0813">Transport</keyword>
<proteinExistence type="inferred from homology"/>
<comment type="subcellular location">
    <subcellularLocation>
        <location evidence="1 10 11">Cell outer membrane</location>
    </subcellularLocation>
</comment>
<evidence type="ECO:0000259" key="15">
    <source>
        <dbReference type="Pfam" id="PF21304"/>
    </source>
</evidence>
<dbReference type="PROSITE" id="PS00875">
    <property type="entry name" value="T2SP_D"/>
    <property type="match status" value="1"/>
</dbReference>
<evidence type="ECO:0000256" key="2">
    <source>
        <dbReference type="ARBA" id="ARBA00007032"/>
    </source>
</evidence>
<evidence type="ECO:0000256" key="5">
    <source>
        <dbReference type="ARBA" id="ARBA00022927"/>
    </source>
</evidence>
<dbReference type="Proteomes" id="UP001204151">
    <property type="component" value="Unassembled WGS sequence"/>
</dbReference>
<dbReference type="EMBL" id="JANUGW010000005">
    <property type="protein sequence ID" value="MCS0581865.1"/>
    <property type="molecule type" value="Genomic_DNA"/>
</dbReference>
<evidence type="ECO:0000313" key="16">
    <source>
        <dbReference type="EMBL" id="MCS0581865.1"/>
    </source>
</evidence>
<feature type="region of interest" description="Disordered" evidence="12">
    <location>
        <begin position="260"/>
        <end position="303"/>
    </location>
</feature>
<dbReference type="Gene3D" id="3.30.1370.120">
    <property type="match status" value="2"/>
</dbReference>
<dbReference type="InterPro" id="IPR050810">
    <property type="entry name" value="Bact_Secretion_Sys_Channel"/>
</dbReference>
<evidence type="ECO:0000256" key="1">
    <source>
        <dbReference type="ARBA" id="ARBA00004442"/>
    </source>
</evidence>
<dbReference type="PANTHER" id="PTHR30332:SF5">
    <property type="entry name" value="SPI-1 TYPE 3 SECRETION SYSTEM SECRETIN"/>
    <property type="match status" value="1"/>
</dbReference>
<gene>
    <name evidence="10 16" type="primary">sctC</name>
    <name evidence="16" type="ORF">NX784_09700</name>
</gene>
<reference evidence="16 17" key="1">
    <citation type="submission" date="2022-08" db="EMBL/GenBank/DDBJ databases">
        <title>Reclassification of Massilia species as members of the genera Telluria, Duganella, Pseudoduganella, Mokoshia gen. nov. and Zemynaea gen. nov. using orthogonal and non-orthogonal genome-based approaches.</title>
        <authorList>
            <person name="Bowman J.P."/>
        </authorList>
    </citation>
    <scope>NUCLEOTIDE SEQUENCE [LARGE SCALE GENOMIC DNA]</scope>
    <source>
        <strain evidence="16 17">JCM 31316</strain>
    </source>
</reference>
<comment type="similarity">
    <text evidence="2 10">Belongs to the bacterial secretin family. T3SS SctC subfamily.</text>
</comment>